<organism evidence="21 22">
    <name type="scientific">Chrysochloris asiatica</name>
    <name type="common">Cape golden mole</name>
    <dbReference type="NCBI Taxonomy" id="185453"/>
    <lineage>
        <taxon>Eukaryota</taxon>
        <taxon>Metazoa</taxon>
        <taxon>Chordata</taxon>
        <taxon>Craniata</taxon>
        <taxon>Vertebrata</taxon>
        <taxon>Euteleostomi</taxon>
        <taxon>Mammalia</taxon>
        <taxon>Eutheria</taxon>
        <taxon>Afrotheria</taxon>
        <taxon>Chrysochloridae</taxon>
        <taxon>Chrysochlorinae</taxon>
        <taxon>Chrysochloris</taxon>
    </lineage>
</organism>
<keyword evidence="12 18" id="KW-0472">Membrane</keyword>
<dbReference type="GO" id="GO:0034702">
    <property type="term" value="C:monoatomic ion channel complex"/>
    <property type="evidence" value="ECO:0007669"/>
    <property type="project" value="UniProtKB-KW"/>
</dbReference>
<evidence type="ECO:0000256" key="7">
    <source>
        <dbReference type="ARBA" id="ARBA00022826"/>
    </source>
</evidence>
<evidence type="ECO:0000256" key="12">
    <source>
        <dbReference type="ARBA" id="ARBA00023136"/>
    </source>
</evidence>
<feature type="transmembrane region" description="Helical" evidence="18">
    <location>
        <begin position="198"/>
        <end position="216"/>
    </location>
</feature>
<feature type="signal peptide" evidence="19">
    <location>
        <begin position="1"/>
        <end position="24"/>
    </location>
</feature>
<dbReference type="PRINTS" id="PR01586">
    <property type="entry name" value="TWIKCHANNEL"/>
</dbReference>
<dbReference type="GeneID" id="102820366"/>
<feature type="domain" description="Potassium channel" evidence="20">
    <location>
        <begin position="86"/>
        <end position="144"/>
    </location>
</feature>
<dbReference type="InterPro" id="IPR013099">
    <property type="entry name" value="K_chnl_dom"/>
</dbReference>
<comment type="function">
    <text evidence="15">Probable potassium channel subunit. No channel activity observed in vitro as protein remains in the endoplasmic reticulum. May need to associate with an as yet unknown partner in order to reach the plasma membrane.</text>
</comment>
<dbReference type="PANTHER" id="PTHR11003">
    <property type="entry name" value="POTASSIUM CHANNEL, SUBFAMILY K"/>
    <property type="match status" value="1"/>
</dbReference>
<evidence type="ECO:0000256" key="19">
    <source>
        <dbReference type="SAM" id="SignalP"/>
    </source>
</evidence>
<dbReference type="GO" id="GO:0030322">
    <property type="term" value="P:stabilization of membrane potential"/>
    <property type="evidence" value="ECO:0007669"/>
    <property type="project" value="TreeGrafter"/>
</dbReference>
<evidence type="ECO:0000256" key="3">
    <source>
        <dbReference type="ARBA" id="ARBA00011738"/>
    </source>
</evidence>
<evidence type="ECO:0000256" key="6">
    <source>
        <dbReference type="ARBA" id="ARBA00022692"/>
    </source>
</evidence>
<dbReference type="GO" id="GO:0022841">
    <property type="term" value="F:potassium ion leak channel activity"/>
    <property type="evidence" value="ECO:0007669"/>
    <property type="project" value="TreeGrafter"/>
</dbReference>
<keyword evidence="21" id="KW-1185">Reference proteome</keyword>
<keyword evidence="14 17" id="KW-0407">Ion channel</keyword>
<comment type="subcellular location">
    <subcellularLocation>
        <location evidence="1">Membrane</location>
        <topology evidence="1">Multi-pass membrane protein</topology>
    </subcellularLocation>
</comment>
<keyword evidence="7" id="KW-0631">Potassium channel</keyword>
<accession>A0A9B0WKI0</accession>
<evidence type="ECO:0000256" key="11">
    <source>
        <dbReference type="ARBA" id="ARBA00023065"/>
    </source>
</evidence>
<dbReference type="OrthoDB" id="297496at2759"/>
<keyword evidence="4 17" id="KW-0813">Transport</keyword>
<keyword evidence="6 17" id="KW-0812">Transmembrane</keyword>
<feature type="transmembrane region" description="Helical" evidence="18">
    <location>
        <begin position="236"/>
        <end position="257"/>
    </location>
</feature>
<dbReference type="AlphaFoldDB" id="A0A9B0WKI0"/>
<feature type="transmembrane region" description="Helical" evidence="18">
    <location>
        <begin position="164"/>
        <end position="191"/>
    </location>
</feature>
<keyword evidence="19" id="KW-0732">Signal</keyword>
<evidence type="ECO:0000256" key="5">
    <source>
        <dbReference type="ARBA" id="ARBA00022538"/>
    </source>
</evidence>
<evidence type="ECO:0000256" key="17">
    <source>
        <dbReference type="RuleBase" id="RU003857"/>
    </source>
</evidence>
<evidence type="ECO:0000256" key="1">
    <source>
        <dbReference type="ARBA" id="ARBA00004141"/>
    </source>
</evidence>
<proteinExistence type="inferred from homology"/>
<reference evidence="22" key="1">
    <citation type="submission" date="2025-08" db="UniProtKB">
        <authorList>
            <consortium name="RefSeq"/>
        </authorList>
    </citation>
    <scope>IDENTIFICATION</scope>
    <source>
        <tissue evidence="22">Spleen</tissue>
    </source>
</reference>
<dbReference type="RefSeq" id="XP_006860984.1">
    <property type="nucleotide sequence ID" value="XM_006860922.1"/>
</dbReference>
<feature type="chain" id="PRO_5039599549" description="Potassium channel subfamily K member 7" evidence="19">
    <location>
        <begin position="25"/>
        <end position="307"/>
    </location>
</feature>
<evidence type="ECO:0000256" key="8">
    <source>
        <dbReference type="ARBA" id="ARBA00022882"/>
    </source>
</evidence>
<evidence type="ECO:0000256" key="15">
    <source>
        <dbReference type="ARBA" id="ARBA00060274"/>
    </source>
</evidence>
<evidence type="ECO:0000256" key="16">
    <source>
        <dbReference type="ARBA" id="ARBA00068462"/>
    </source>
</evidence>
<evidence type="ECO:0000313" key="22">
    <source>
        <dbReference type="RefSeq" id="XP_006860984.1"/>
    </source>
</evidence>
<dbReference type="PANTHER" id="PTHR11003:SF31">
    <property type="entry name" value="POTASSIUM CHANNEL SUBFAMILY K MEMBER 7"/>
    <property type="match status" value="1"/>
</dbReference>
<dbReference type="Gene3D" id="1.10.287.70">
    <property type="match status" value="1"/>
</dbReference>
<comment type="similarity">
    <text evidence="2 17">Belongs to the two pore domain potassium channel (TC 1.A.1.8) family.</text>
</comment>
<comment type="subunit">
    <text evidence="3">Homodimer.</text>
</comment>
<gene>
    <name evidence="22" type="primary">KCNK7</name>
</gene>
<feature type="transmembrane region" description="Helical" evidence="18">
    <location>
        <begin position="95"/>
        <end position="116"/>
    </location>
</feature>
<evidence type="ECO:0000256" key="2">
    <source>
        <dbReference type="ARBA" id="ARBA00006666"/>
    </source>
</evidence>
<protein>
    <recommendedName>
        <fullName evidence="16">Potassium channel subfamily K member 7</fullName>
    </recommendedName>
</protein>
<dbReference type="FunFam" id="1.10.287.70:FF:000154">
    <property type="entry name" value="Potassium channel subfamily K member 7"/>
    <property type="match status" value="1"/>
</dbReference>
<evidence type="ECO:0000259" key="20">
    <source>
        <dbReference type="Pfam" id="PF07885"/>
    </source>
</evidence>
<keyword evidence="9" id="KW-0630">Potassium</keyword>
<keyword evidence="5" id="KW-0633">Potassium transport</keyword>
<dbReference type="GO" id="GO:0015271">
    <property type="term" value="F:outward rectifier potassium channel activity"/>
    <property type="evidence" value="ECO:0007669"/>
    <property type="project" value="TreeGrafter"/>
</dbReference>
<dbReference type="GO" id="GO:0005886">
    <property type="term" value="C:plasma membrane"/>
    <property type="evidence" value="ECO:0007669"/>
    <property type="project" value="TreeGrafter"/>
</dbReference>
<keyword evidence="8" id="KW-0851">Voltage-gated channel</keyword>
<evidence type="ECO:0000256" key="18">
    <source>
        <dbReference type="SAM" id="Phobius"/>
    </source>
</evidence>
<sequence>MGGLRPWARYALLLVGHLLALSLGAAVLQALERLPAHKLQAKLRAEVAAFQAEYGACLPPRALEGLLGTALAAQAQGVSSLGNSSEARKWDLPSALLFTAGILTTTGYGSTVPLSWGGKVFCMVYATLGLPASLALVAVLRHYLLPSLSRPVAWAAAIWQWTPARAALLQAAGLGLLVGGVFMLLPALVLWRLQGDGSLMGAIYFCFDSLSTVGFGELLPGHGRGLHPAIYHLGQLALLGYMLLGLLAMLLAVETFVELPQVRAIVRFFEPSGPLIAEDQGGIIGQDELALHTVPPVAPAPEQAQAC</sequence>
<name>A0A9B0WKI0_CHRAS</name>
<dbReference type="PRINTS" id="PR01333">
    <property type="entry name" value="2POREKCHANEL"/>
</dbReference>
<dbReference type="Proteomes" id="UP000504623">
    <property type="component" value="Unplaced"/>
</dbReference>
<keyword evidence="10 18" id="KW-1133">Transmembrane helix</keyword>
<evidence type="ECO:0000256" key="10">
    <source>
        <dbReference type="ARBA" id="ARBA00022989"/>
    </source>
</evidence>
<dbReference type="InterPro" id="IPR003280">
    <property type="entry name" value="2pore_dom_K_chnl"/>
</dbReference>
<keyword evidence="13" id="KW-0325">Glycoprotein</keyword>
<evidence type="ECO:0000313" key="21">
    <source>
        <dbReference type="Proteomes" id="UP000504623"/>
    </source>
</evidence>
<dbReference type="CTD" id="10089"/>
<dbReference type="SUPFAM" id="SSF81324">
    <property type="entry name" value="Voltage-gated potassium channels"/>
    <property type="match status" value="2"/>
</dbReference>
<evidence type="ECO:0000256" key="13">
    <source>
        <dbReference type="ARBA" id="ARBA00023180"/>
    </source>
</evidence>
<feature type="domain" description="Potassium channel" evidence="20">
    <location>
        <begin position="182"/>
        <end position="259"/>
    </location>
</feature>
<evidence type="ECO:0000256" key="14">
    <source>
        <dbReference type="ARBA" id="ARBA00023303"/>
    </source>
</evidence>
<feature type="transmembrane region" description="Helical" evidence="18">
    <location>
        <begin position="123"/>
        <end position="144"/>
    </location>
</feature>
<evidence type="ECO:0000256" key="4">
    <source>
        <dbReference type="ARBA" id="ARBA00022448"/>
    </source>
</evidence>
<dbReference type="InterPro" id="IPR005408">
    <property type="entry name" value="2pore_dom_K_chnl_TWIK"/>
</dbReference>
<keyword evidence="11 17" id="KW-0406">Ion transport</keyword>
<evidence type="ECO:0000256" key="9">
    <source>
        <dbReference type="ARBA" id="ARBA00022958"/>
    </source>
</evidence>
<dbReference type="Pfam" id="PF07885">
    <property type="entry name" value="Ion_trans_2"/>
    <property type="match status" value="2"/>
</dbReference>